<proteinExistence type="inferred from homology"/>
<organism evidence="8 9">
    <name type="scientific">Alteraurantiacibacter buctensis</name>
    <dbReference type="NCBI Taxonomy" id="1503981"/>
    <lineage>
        <taxon>Bacteria</taxon>
        <taxon>Pseudomonadati</taxon>
        <taxon>Pseudomonadota</taxon>
        <taxon>Alphaproteobacteria</taxon>
        <taxon>Sphingomonadales</taxon>
        <taxon>Erythrobacteraceae</taxon>
        <taxon>Alteraurantiacibacter</taxon>
    </lineage>
</organism>
<sequence>MTHDVRGGLLAALAGFALFSLGDAVTKTMAGVWSPVAVAALRFIMGSLVLGTMLWRAEGRAAFRPQRPWLQVARGAALATATCGFFCAVFIMPLATAISIAFVAPAFTALLSGPLLGENVRPATWVAIAVAFAGVLVILQPNVVTLGWPALLPLFTALGMSLLVIANRASAGAGSALSMQFFVAAGSAVLLSIAALAGAVSGLEFFHAGWPDWTVVARCAFVAVTGTTGHWLIYHGTTRAGAATVAPATYVQLITASLLGWLVFDNVPTLATVGGALVIMLAGLILWWDGRALASTQER</sequence>
<comment type="caution">
    <text evidence="8">The sequence shown here is derived from an EMBL/GenBank/DDBJ whole genome shotgun (WGS) entry which is preliminary data.</text>
</comment>
<feature type="transmembrane region" description="Helical" evidence="6">
    <location>
        <begin position="181"/>
        <end position="203"/>
    </location>
</feature>
<evidence type="ECO:0000256" key="6">
    <source>
        <dbReference type="SAM" id="Phobius"/>
    </source>
</evidence>
<evidence type="ECO:0000259" key="7">
    <source>
        <dbReference type="Pfam" id="PF00892"/>
    </source>
</evidence>
<keyword evidence="4 6" id="KW-1133">Transmembrane helix</keyword>
<evidence type="ECO:0000256" key="2">
    <source>
        <dbReference type="ARBA" id="ARBA00009853"/>
    </source>
</evidence>
<gene>
    <name evidence="8" type="ORF">GRI99_13280</name>
</gene>
<keyword evidence="3 6" id="KW-0812">Transmembrane</keyword>
<dbReference type="Pfam" id="PF00892">
    <property type="entry name" value="EamA"/>
    <property type="match status" value="1"/>
</dbReference>
<evidence type="ECO:0000256" key="5">
    <source>
        <dbReference type="ARBA" id="ARBA00023136"/>
    </source>
</evidence>
<dbReference type="PANTHER" id="PTHR22911">
    <property type="entry name" value="ACYL-MALONYL CONDENSING ENZYME-RELATED"/>
    <property type="match status" value="1"/>
</dbReference>
<keyword evidence="9" id="KW-1185">Reference proteome</keyword>
<dbReference type="InterPro" id="IPR037185">
    <property type="entry name" value="EmrE-like"/>
</dbReference>
<dbReference type="Proteomes" id="UP000466966">
    <property type="component" value="Unassembled WGS sequence"/>
</dbReference>
<protein>
    <submittedName>
        <fullName evidence="8">EamA family transporter</fullName>
    </submittedName>
</protein>
<dbReference type="InterPro" id="IPR000620">
    <property type="entry name" value="EamA_dom"/>
</dbReference>
<feature type="transmembrane region" description="Helical" evidence="6">
    <location>
        <begin position="123"/>
        <end position="140"/>
    </location>
</feature>
<evidence type="ECO:0000313" key="9">
    <source>
        <dbReference type="Proteomes" id="UP000466966"/>
    </source>
</evidence>
<dbReference type="EMBL" id="WTYV01000005">
    <property type="protein sequence ID" value="MXO72598.1"/>
    <property type="molecule type" value="Genomic_DNA"/>
</dbReference>
<keyword evidence="5 6" id="KW-0472">Membrane</keyword>
<feature type="transmembrane region" description="Helical" evidence="6">
    <location>
        <begin position="146"/>
        <end position="169"/>
    </location>
</feature>
<dbReference type="PANTHER" id="PTHR22911:SF6">
    <property type="entry name" value="SOLUTE CARRIER FAMILY 35 MEMBER G1"/>
    <property type="match status" value="1"/>
</dbReference>
<feature type="transmembrane region" description="Helical" evidence="6">
    <location>
        <begin position="215"/>
        <end position="233"/>
    </location>
</feature>
<feature type="transmembrane region" description="Helical" evidence="6">
    <location>
        <begin position="34"/>
        <end position="57"/>
    </location>
</feature>
<accession>A0A844YZT8</accession>
<evidence type="ECO:0000313" key="8">
    <source>
        <dbReference type="EMBL" id="MXO72598.1"/>
    </source>
</evidence>
<comment type="subcellular location">
    <subcellularLocation>
        <location evidence="1">Membrane</location>
        <topology evidence="1">Multi-pass membrane protein</topology>
    </subcellularLocation>
</comment>
<dbReference type="GO" id="GO:0016020">
    <property type="term" value="C:membrane"/>
    <property type="evidence" value="ECO:0007669"/>
    <property type="project" value="UniProtKB-SubCell"/>
</dbReference>
<name>A0A844YZT8_9SPHN</name>
<feature type="transmembrane region" description="Helical" evidence="6">
    <location>
        <begin position="270"/>
        <end position="289"/>
    </location>
</feature>
<reference evidence="8 9" key="1">
    <citation type="submission" date="2019-12" db="EMBL/GenBank/DDBJ databases">
        <title>Genomic-based taxomic classification of the family Erythrobacteraceae.</title>
        <authorList>
            <person name="Xu L."/>
        </authorList>
    </citation>
    <scope>NUCLEOTIDE SEQUENCE [LARGE SCALE GENOMIC DNA]</scope>
    <source>
        <strain evidence="8 9">M0322</strain>
    </source>
</reference>
<dbReference type="OrthoDB" id="148351at2"/>
<evidence type="ECO:0000256" key="1">
    <source>
        <dbReference type="ARBA" id="ARBA00004141"/>
    </source>
</evidence>
<dbReference type="RefSeq" id="WP_160772521.1">
    <property type="nucleotide sequence ID" value="NZ_WTYV01000005.1"/>
</dbReference>
<evidence type="ECO:0000256" key="3">
    <source>
        <dbReference type="ARBA" id="ARBA00022692"/>
    </source>
</evidence>
<evidence type="ECO:0000256" key="4">
    <source>
        <dbReference type="ARBA" id="ARBA00022989"/>
    </source>
</evidence>
<dbReference type="AlphaFoldDB" id="A0A844YZT8"/>
<comment type="similarity">
    <text evidence="2">Belongs to the drug/metabolite transporter (DMT) superfamily. 10 TMS drug/metabolite exporter (DME) (TC 2.A.7.3) family.</text>
</comment>
<dbReference type="SUPFAM" id="SSF103481">
    <property type="entry name" value="Multidrug resistance efflux transporter EmrE"/>
    <property type="match status" value="2"/>
</dbReference>
<feature type="domain" description="EamA" evidence="7">
    <location>
        <begin position="8"/>
        <end position="139"/>
    </location>
</feature>